<organism evidence="4 5">
    <name type="scientific">Saprolegnia diclina (strain VS20)</name>
    <dbReference type="NCBI Taxonomy" id="1156394"/>
    <lineage>
        <taxon>Eukaryota</taxon>
        <taxon>Sar</taxon>
        <taxon>Stramenopiles</taxon>
        <taxon>Oomycota</taxon>
        <taxon>Saprolegniomycetes</taxon>
        <taxon>Saprolegniales</taxon>
        <taxon>Saprolegniaceae</taxon>
        <taxon>Saprolegnia</taxon>
    </lineage>
</organism>
<feature type="region of interest" description="Disordered" evidence="2">
    <location>
        <begin position="207"/>
        <end position="235"/>
    </location>
</feature>
<dbReference type="OrthoDB" id="417506at2759"/>
<dbReference type="GO" id="GO:0071567">
    <property type="term" value="F:deUFMylase activity"/>
    <property type="evidence" value="ECO:0007669"/>
    <property type="project" value="TreeGrafter"/>
</dbReference>
<dbReference type="RefSeq" id="XP_008621268.1">
    <property type="nucleotide sequence ID" value="XM_008623046.1"/>
</dbReference>
<dbReference type="AlphaFoldDB" id="T0R731"/>
<dbReference type="PANTHER" id="PTHR48153:SF2">
    <property type="entry name" value="UFM1-SPECIFIC PROTEASE 2"/>
    <property type="match status" value="1"/>
</dbReference>
<dbReference type="EMBL" id="JH767286">
    <property type="protein sequence ID" value="EQC25302.1"/>
    <property type="molecule type" value="Genomic_DNA"/>
</dbReference>
<accession>T0R731</accession>
<dbReference type="VEuPathDB" id="FungiDB:SDRG_16825"/>
<evidence type="ECO:0000256" key="2">
    <source>
        <dbReference type="SAM" id="MobiDB-lite"/>
    </source>
</evidence>
<dbReference type="InterPro" id="IPR038765">
    <property type="entry name" value="Papain-like_cys_pep_sf"/>
</dbReference>
<dbReference type="PANTHER" id="PTHR48153">
    <property type="entry name" value="UFM1-SPECIFIC PROTEASE 2"/>
    <property type="match status" value="1"/>
</dbReference>
<keyword evidence="1" id="KW-0378">Hydrolase</keyword>
<name>T0R731_SAPDV</name>
<dbReference type="SUPFAM" id="SSF54001">
    <property type="entry name" value="Cysteine proteinases"/>
    <property type="match status" value="1"/>
</dbReference>
<dbReference type="InterPro" id="IPR012462">
    <property type="entry name" value="UFSP1/2_DUB_cat"/>
</dbReference>
<dbReference type="Gene3D" id="3.90.70.130">
    <property type="match status" value="1"/>
</dbReference>
<proteinExistence type="predicted"/>
<gene>
    <name evidence="4" type="ORF">SDRG_16825</name>
</gene>
<dbReference type="eggNOG" id="KOG2433">
    <property type="taxonomic scope" value="Eukaryota"/>
</dbReference>
<evidence type="ECO:0000313" key="4">
    <source>
        <dbReference type="EMBL" id="EQC25302.1"/>
    </source>
</evidence>
<evidence type="ECO:0000313" key="5">
    <source>
        <dbReference type="Proteomes" id="UP000030762"/>
    </source>
</evidence>
<feature type="domain" description="UFSP1/2/DUB catalytic" evidence="3">
    <location>
        <begin position="398"/>
        <end position="590"/>
    </location>
</feature>
<dbReference type="STRING" id="1156394.T0R731"/>
<dbReference type="Pfam" id="PF07910">
    <property type="entry name" value="Peptidase_C78"/>
    <property type="match status" value="1"/>
</dbReference>
<evidence type="ECO:0000256" key="1">
    <source>
        <dbReference type="ARBA" id="ARBA00022801"/>
    </source>
</evidence>
<keyword evidence="5" id="KW-1185">Reference proteome</keyword>
<evidence type="ECO:0000259" key="3">
    <source>
        <dbReference type="Pfam" id="PF07910"/>
    </source>
</evidence>
<dbReference type="Proteomes" id="UP000030762">
    <property type="component" value="Unassembled WGS sequence"/>
</dbReference>
<dbReference type="InParanoid" id="T0R731"/>
<sequence>MIAVVPSGLVAAMAQLEEDATTYILGTQDEACIAVWSMSSMRSVSEMLPSGLGTLGVIHVVPTPLDETTLRTQLASKLHDLTTTTYALVYESETKSLRMFPSSSEEPLIPVTVVATPGHCASPFTAAIEYGIVRCFATLDIAWTRDGRDRSMAARSAIDERVAMLSAPEAMYFELPSGDIASRAGDVVHTSSRGKRSAWSLSEIVRPKPRAKKAQRANDGWDDAPKKSQPVASTHVASEDVRYGRVCYMELLTSMTPSTGTAPVITSSFRDHLSITVDVVCCLPTRSPLALVLQTLANRLTDQLCESMKHLQPETQQLRCHQFPLRNGAMHPVAVWSVDGHEVPPSSRDHLHGLFYQPLHPTFLPAGAWSLSRTQPPSDVLLNVHVGISVSKGAGGTQFLVSGDYAFYHYMQQGVNDKGWGCAYRSLQTLASWLVLNHYNPGPVPTHREIQETLVHIGDKPPRFLGSSDWIGSIEVGFVLDERYGITFRSLYCASGADLASRAHDLALHFETQGTPVMMGGASMAYTLLGVDIHAVTGDVAFLVLDPHYTGPDEVVTIQTKTVSLEGFKGVACGWRKSTAFAPRSFYNFCLPQRPVLH</sequence>
<dbReference type="GeneID" id="19957552"/>
<protein>
    <recommendedName>
        <fullName evidence="3">UFSP1/2/DUB catalytic domain-containing protein</fullName>
    </recommendedName>
</protein>
<reference evidence="4 5" key="1">
    <citation type="submission" date="2012-04" db="EMBL/GenBank/DDBJ databases">
        <title>The Genome Sequence of Saprolegnia declina VS20.</title>
        <authorList>
            <consortium name="The Broad Institute Genome Sequencing Platform"/>
            <person name="Russ C."/>
            <person name="Nusbaum C."/>
            <person name="Tyler B."/>
            <person name="van West P."/>
            <person name="Dieguez-Uribeondo J."/>
            <person name="de Bruijn I."/>
            <person name="Tripathy S."/>
            <person name="Jiang R."/>
            <person name="Young S.K."/>
            <person name="Zeng Q."/>
            <person name="Gargeya S."/>
            <person name="Fitzgerald M."/>
            <person name="Haas B."/>
            <person name="Abouelleil A."/>
            <person name="Alvarado L."/>
            <person name="Arachchi H.M."/>
            <person name="Berlin A."/>
            <person name="Chapman S.B."/>
            <person name="Goldberg J."/>
            <person name="Griggs A."/>
            <person name="Gujja S."/>
            <person name="Hansen M."/>
            <person name="Howarth C."/>
            <person name="Imamovic A."/>
            <person name="Larimer J."/>
            <person name="McCowen C."/>
            <person name="Montmayeur A."/>
            <person name="Murphy C."/>
            <person name="Neiman D."/>
            <person name="Pearson M."/>
            <person name="Priest M."/>
            <person name="Roberts A."/>
            <person name="Saif S."/>
            <person name="Shea T."/>
            <person name="Sisk P."/>
            <person name="Sykes S."/>
            <person name="Wortman J."/>
            <person name="Nusbaum C."/>
            <person name="Birren B."/>
        </authorList>
    </citation>
    <scope>NUCLEOTIDE SEQUENCE [LARGE SCALE GENOMIC DNA]</scope>
    <source>
        <strain evidence="4 5">VS20</strain>
    </source>
</reference>